<feature type="region of interest" description="Disordered" evidence="1">
    <location>
        <begin position="1"/>
        <end position="57"/>
    </location>
</feature>
<evidence type="ECO:0000313" key="4">
    <source>
        <dbReference type="Proteomes" id="UP000015241"/>
    </source>
</evidence>
<keyword evidence="2" id="KW-0812">Transmembrane</keyword>
<dbReference type="AlphaFoldDB" id="S8ERN0"/>
<evidence type="ECO:0000313" key="3">
    <source>
        <dbReference type="EMBL" id="EPS92465.1"/>
    </source>
</evidence>
<gene>
    <name evidence="3" type="ORF">FOMPIDRAFT_1056848</name>
</gene>
<organism evidence="3 4">
    <name type="scientific">Fomitopsis schrenkii</name>
    <name type="common">Brown rot fungus</name>
    <dbReference type="NCBI Taxonomy" id="2126942"/>
    <lineage>
        <taxon>Eukaryota</taxon>
        <taxon>Fungi</taxon>
        <taxon>Dikarya</taxon>
        <taxon>Basidiomycota</taxon>
        <taxon>Agaricomycotina</taxon>
        <taxon>Agaricomycetes</taxon>
        <taxon>Polyporales</taxon>
        <taxon>Fomitopsis</taxon>
    </lineage>
</organism>
<dbReference type="Proteomes" id="UP000015241">
    <property type="component" value="Unassembled WGS sequence"/>
</dbReference>
<protein>
    <submittedName>
        <fullName evidence="3">Uncharacterized protein</fullName>
    </submittedName>
</protein>
<keyword evidence="2" id="KW-0472">Membrane</keyword>
<keyword evidence="4" id="KW-1185">Reference proteome</keyword>
<sequence>MHALVSVSAGSANWPDGPVTRDQESASQTAPTEQRVLTHRAPKSEPALTQARQTSAERIRGEGRPIWMVFPIGGAVFGAMVLCFLAGADV</sequence>
<name>S8ERN0_FOMSC</name>
<dbReference type="EMBL" id="KE504568">
    <property type="protein sequence ID" value="EPS92465.1"/>
    <property type="molecule type" value="Genomic_DNA"/>
</dbReference>
<proteinExistence type="predicted"/>
<accession>S8ERN0</accession>
<keyword evidence="2" id="KW-1133">Transmembrane helix</keyword>
<evidence type="ECO:0000256" key="2">
    <source>
        <dbReference type="SAM" id="Phobius"/>
    </source>
</evidence>
<dbReference type="HOGENOM" id="CLU_2440886_0_0_1"/>
<feature type="transmembrane region" description="Helical" evidence="2">
    <location>
        <begin position="66"/>
        <end position="88"/>
    </location>
</feature>
<reference evidence="3 4" key="1">
    <citation type="journal article" date="2012" name="Science">
        <title>The Paleozoic origin of enzymatic lignin decomposition reconstructed from 31 fungal genomes.</title>
        <authorList>
            <person name="Floudas D."/>
            <person name="Binder M."/>
            <person name="Riley R."/>
            <person name="Barry K."/>
            <person name="Blanchette R.A."/>
            <person name="Henrissat B."/>
            <person name="Martinez A.T."/>
            <person name="Otillar R."/>
            <person name="Spatafora J.W."/>
            <person name="Yadav J.S."/>
            <person name="Aerts A."/>
            <person name="Benoit I."/>
            <person name="Boyd A."/>
            <person name="Carlson A."/>
            <person name="Copeland A."/>
            <person name="Coutinho P.M."/>
            <person name="de Vries R.P."/>
            <person name="Ferreira P."/>
            <person name="Findley K."/>
            <person name="Foster B."/>
            <person name="Gaskell J."/>
            <person name="Glotzer D."/>
            <person name="Gorecki P."/>
            <person name="Heitman J."/>
            <person name="Hesse C."/>
            <person name="Hori C."/>
            <person name="Igarashi K."/>
            <person name="Jurgens J.A."/>
            <person name="Kallen N."/>
            <person name="Kersten P."/>
            <person name="Kohler A."/>
            <person name="Kuees U."/>
            <person name="Kumar T.K.A."/>
            <person name="Kuo A."/>
            <person name="LaButti K."/>
            <person name="Larrondo L.F."/>
            <person name="Lindquist E."/>
            <person name="Ling A."/>
            <person name="Lombard V."/>
            <person name="Lucas S."/>
            <person name="Lundell T."/>
            <person name="Martin R."/>
            <person name="McLaughlin D.J."/>
            <person name="Morgenstern I."/>
            <person name="Morin E."/>
            <person name="Murat C."/>
            <person name="Nagy L.G."/>
            <person name="Nolan M."/>
            <person name="Ohm R.A."/>
            <person name="Patyshakuliyeva A."/>
            <person name="Rokas A."/>
            <person name="Ruiz-Duenas F.J."/>
            <person name="Sabat G."/>
            <person name="Salamov A."/>
            <person name="Samejima M."/>
            <person name="Schmutz J."/>
            <person name="Slot J.C."/>
            <person name="St John F."/>
            <person name="Stenlid J."/>
            <person name="Sun H."/>
            <person name="Sun S."/>
            <person name="Syed K."/>
            <person name="Tsang A."/>
            <person name="Wiebenga A."/>
            <person name="Young D."/>
            <person name="Pisabarro A."/>
            <person name="Eastwood D.C."/>
            <person name="Martin F."/>
            <person name="Cullen D."/>
            <person name="Grigoriev I.V."/>
            <person name="Hibbett D.S."/>
        </authorList>
    </citation>
    <scope>NUCLEOTIDE SEQUENCE</scope>
    <source>
        <strain evidence="4">FP-58527</strain>
    </source>
</reference>
<dbReference type="InParanoid" id="S8ERN0"/>
<evidence type="ECO:0000256" key="1">
    <source>
        <dbReference type="SAM" id="MobiDB-lite"/>
    </source>
</evidence>